<dbReference type="InterPro" id="IPR051937">
    <property type="entry name" value="R3H_domain_containing"/>
</dbReference>
<dbReference type="SMART" id="SM00393">
    <property type="entry name" value="R3H"/>
    <property type="match status" value="1"/>
</dbReference>
<keyword evidence="6" id="KW-1185">Reference proteome</keyword>
<dbReference type="Pfam" id="PF12752">
    <property type="entry name" value="SUZ"/>
    <property type="match status" value="1"/>
</dbReference>
<evidence type="ECO:0000256" key="1">
    <source>
        <dbReference type="ARBA" id="ARBA00022553"/>
    </source>
</evidence>
<dbReference type="OrthoDB" id="278430at2759"/>
<evidence type="ECO:0000313" key="5">
    <source>
        <dbReference type="EMBL" id="TMW55874.1"/>
    </source>
</evidence>
<evidence type="ECO:0000259" key="3">
    <source>
        <dbReference type="PROSITE" id="PS51061"/>
    </source>
</evidence>
<dbReference type="InterPro" id="IPR001374">
    <property type="entry name" value="R3H_dom"/>
</dbReference>
<feature type="domain" description="SUZ" evidence="4">
    <location>
        <begin position="198"/>
        <end position="273"/>
    </location>
</feature>
<evidence type="ECO:0000313" key="6">
    <source>
        <dbReference type="Proteomes" id="UP000794436"/>
    </source>
</evidence>
<feature type="compositionally biased region" description="Gly residues" evidence="2">
    <location>
        <begin position="237"/>
        <end position="246"/>
    </location>
</feature>
<dbReference type="PROSITE" id="PS51673">
    <property type="entry name" value="SUZ"/>
    <property type="match status" value="1"/>
</dbReference>
<feature type="compositionally biased region" description="Basic and acidic residues" evidence="2">
    <location>
        <begin position="359"/>
        <end position="388"/>
    </location>
</feature>
<dbReference type="AlphaFoldDB" id="A0A8K1FCI7"/>
<evidence type="ECO:0008006" key="7">
    <source>
        <dbReference type="Google" id="ProtNLM"/>
    </source>
</evidence>
<proteinExistence type="predicted"/>
<organism evidence="5 6">
    <name type="scientific">Pythium oligandrum</name>
    <name type="common">Mycoparasitic fungus</name>
    <dbReference type="NCBI Taxonomy" id="41045"/>
    <lineage>
        <taxon>Eukaryota</taxon>
        <taxon>Sar</taxon>
        <taxon>Stramenopiles</taxon>
        <taxon>Oomycota</taxon>
        <taxon>Peronosporomycetes</taxon>
        <taxon>Pythiales</taxon>
        <taxon>Pythiaceae</taxon>
        <taxon>Pythium</taxon>
    </lineage>
</organism>
<dbReference type="InterPro" id="IPR024771">
    <property type="entry name" value="SUZ"/>
</dbReference>
<dbReference type="Gene3D" id="3.30.1370.50">
    <property type="entry name" value="R3H-like domain"/>
    <property type="match status" value="1"/>
</dbReference>
<dbReference type="SUPFAM" id="SSF82708">
    <property type="entry name" value="R3H domain"/>
    <property type="match status" value="1"/>
</dbReference>
<comment type="caution">
    <text evidence="5">The sequence shown here is derived from an EMBL/GenBank/DDBJ whole genome shotgun (WGS) entry which is preliminary data.</text>
</comment>
<feature type="compositionally biased region" description="Gly residues" evidence="2">
    <location>
        <begin position="420"/>
        <end position="433"/>
    </location>
</feature>
<feature type="compositionally biased region" description="Basic and acidic residues" evidence="2">
    <location>
        <begin position="253"/>
        <end position="270"/>
    </location>
</feature>
<dbReference type="GO" id="GO:0003676">
    <property type="term" value="F:nucleic acid binding"/>
    <property type="evidence" value="ECO:0007669"/>
    <property type="project" value="UniProtKB-UniRule"/>
</dbReference>
<feature type="compositionally biased region" description="Pro residues" evidence="2">
    <location>
        <begin position="459"/>
        <end position="468"/>
    </location>
</feature>
<protein>
    <recommendedName>
        <fullName evidence="7">SUZ domain-containing protein</fullName>
    </recommendedName>
</protein>
<feature type="region of interest" description="Disordered" evidence="2">
    <location>
        <begin position="1"/>
        <end position="22"/>
    </location>
</feature>
<dbReference type="InterPro" id="IPR036867">
    <property type="entry name" value="R3H_dom_sf"/>
</dbReference>
<dbReference type="Pfam" id="PF01424">
    <property type="entry name" value="R3H"/>
    <property type="match status" value="1"/>
</dbReference>
<feature type="compositionally biased region" description="Polar residues" evidence="2">
    <location>
        <begin position="290"/>
        <end position="301"/>
    </location>
</feature>
<keyword evidence="1" id="KW-0597">Phosphoprotein</keyword>
<dbReference type="CDD" id="cd02642">
    <property type="entry name" value="R3H_encore_like"/>
    <property type="match status" value="1"/>
</dbReference>
<dbReference type="PANTHER" id="PTHR15672:SF8">
    <property type="entry name" value="PROTEIN ENCORE"/>
    <property type="match status" value="1"/>
</dbReference>
<reference evidence="5" key="1">
    <citation type="submission" date="2019-03" db="EMBL/GenBank/DDBJ databases">
        <title>Long read genome sequence of the mycoparasitic Pythium oligandrum ATCC 38472 isolated from sugarbeet rhizosphere.</title>
        <authorList>
            <person name="Gaulin E."/>
        </authorList>
    </citation>
    <scope>NUCLEOTIDE SEQUENCE</scope>
    <source>
        <strain evidence="5">ATCC 38472_TT</strain>
    </source>
</reference>
<accession>A0A8K1FCI7</accession>
<feature type="compositionally biased region" description="Low complexity" evidence="2">
    <location>
        <begin position="272"/>
        <end position="289"/>
    </location>
</feature>
<feature type="region of interest" description="Disordered" evidence="2">
    <location>
        <begin position="56"/>
        <end position="95"/>
    </location>
</feature>
<dbReference type="Proteomes" id="UP000794436">
    <property type="component" value="Unassembled WGS sequence"/>
</dbReference>
<dbReference type="PANTHER" id="PTHR15672">
    <property type="entry name" value="CAMP-REGULATED PHOSPHOPROTEIN 21 RELATED R3H DOMAIN CONTAINING PROTEIN"/>
    <property type="match status" value="1"/>
</dbReference>
<sequence>MSEPVATMSNMKTDVEEEWETTEVKAVLPRRVPSTARDEDLDAATAALNQMRLMPPPPAQDGGAFDGSDPFQRRPTPTQHALFDPNSAYEQPVSPAAATAASARFGPLDPVLLAGLENPRERLSVLKFEDQIVRFIKNPRENQLSFPPLSSYHRLIIHRLAERCCLEHQTGDYNPYSSQGYDGNASRVVTLFKTSQTVIPRVLLIDLSAEKQQPAVTPASAPKIMMRKRNTQHPGNGAAGGRGGADGRATQRSIEDRERAYAEARARIFGEDSSSTSASDATTSPPSSDNNASRVNKNGASTAGGAKLGGSHQASGPDGTRGFVRGRNGSPAATSAGNTTPPTNNATETRAAKPQQNWKESKVLWRNREQEMNDPDFTRNHDAYRPSREGSGGYYGGGGPRYGSGGNGGYYHDQPRSYGQHGGGFGGGRGRGSGEYNRIDTMQRPPAPPSSEYYRHPGPINPPPPPPGGQGFRSDYSPHGRPIPVYAPPPPQSAGIGRRTAVDLPSGGYNDDFPPLGK</sequence>
<evidence type="ECO:0000259" key="4">
    <source>
        <dbReference type="PROSITE" id="PS51673"/>
    </source>
</evidence>
<gene>
    <name evidence="5" type="ORF">Poli38472_008522</name>
</gene>
<feature type="compositionally biased region" description="Gly residues" evidence="2">
    <location>
        <begin position="390"/>
        <end position="409"/>
    </location>
</feature>
<name>A0A8K1FCI7_PYTOL</name>
<dbReference type="PROSITE" id="PS51061">
    <property type="entry name" value="R3H"/>
    <property type="match status" value="1"/>
</dbReference>
<feature type="compositionally biased region" description="Low complexity" evidence="2">
    <location>
        <begin position="331"/>
        <end position="349"/>
    </location>
</feature>
<dbReference type="EMBL" id="SPLM01000146">
    <property type="protein sequence ID" value="TMW55874.1"/>
    <property type="molecule type" value="Genomic_DNA"/>
</dbReference>
<evidence type="ECO:0000256" key="2">
    <source>
        <dbReference type="SAM" id="MobiDB-lite"/>
    </source>
</evidence>
<feature type="domain" description="R3H" evidence="3">
    <location>
        <begin position="122"/>
        <end position="195"/>
    </location>
</feature>
<feature type="region of interest" description="Disordered" evidence="2">
    <location>
        <begin position="212"/>
        <end position="518"/>
    </location>
</feature>